<gene>
    <name evidence="1" type="ORF">EXN66_Car016402</name>
</gene>
<keyword evidence="2" id="KW-1185">Reference proteome</keyword>
<sequence length="54" mass="6295">MYKEVQRDRFTGITVPCVSMWTMDNWNIFKVLILNIHMSLSQTNKKSEAATDSD</sequence>
<dbReference type="AlphaFoldDB" id="A0A6G1QE62"/>
<protein>
    <submittedName>
        <fullName evidence="1">Uncharacterized protein</fullName>
    </submittedName>
</protein>
<proteinExistence type="predicted"/>
<reference evidence="2" key="2">
    <citation type="submission" date="2019-02" db="EMBL/GenBank/DDBJ databases">
        <title>Opniocepnalus argus Var Kimnra genome.</title>
        <authorList>
            <person name="Zhou C."/>
            <person name="Xiao S."/>
        </authorList>
    </citation>
    <scope>NUCLEOTIDE SEQUENCE [LARGE SCALE GENOMIC DNA]</scope>
</reference>
<reference evidence="1 2" key="1">
    <citation type="submission" date="2019-02" db="EMBL/GenBank/DDBJ databases">
        <title>Opniocepnalus argus genome.</title>
        <authorList>
            <person name="Zhou C."/>
            <person name="Xiao S."/>
        </authorList>
    </citation>
    <scope>NUCLEOTIDE SEQUENCE [LARGE SCALE GENOMIC DNA]</scope>
    <source>
        <strain evidence="1">OARG1902GOOAL</strain>
        <tissue evidence="1">Muscle</tissue>
    </source>
</reference>
<dbReference type="EMBL" id="CM015727">
    <property type="protein sequence ID" value="KAF3700714.1"/>
    <property type="molecule type" value="Genomic_DNA"/>
</dbReference>
<evidence type="ECO:0000313" key="1">
    <source>
        <dbReference type="EMBL" id="KAF3700714.1"/>
    </source>
</evidence>
<organism evidence="1 2">
    <name type="scientific">Channa argus</name>
    <name type="common">Northern snakehead</name>
    <name type="synonym">Ophicephalus argus</name>
    <dbReference type="NCBI Taxonomy" id="215402"/>
    <lineage>
        <taxon>Eukaryota</taxon>
        <taxon>Metazoa</taxon>
        <taxon>Chordata</taxon>
        <taxon>Craniata</taxon>
        <taxon>Vertebrata</taxon>
        <taxon>Euteleostomi</taxon>
        <taxon>Actinopterygii</taxon>
        <taxon>Neopterygii</taxon>
        <taxon>Teleostei</taxon>
        <taxon>Neoteleostei</taxon>
        <taxon>Acanthomorphata</taxon>
        <taxon>Anabantaria</taxon>
        <taxon>Anabantiformes</taxon>
        <taxon>Channoidei</taxon>
        <taxon>Channidae</taxon>
        <taxon>Channa</taxon>
    </lineage>
</organism>
<accession>A0A6G1QE62</accession>
<evidence type="ECO:0000313" key="2">
    <source>
        <dbReference type="Proteomes" id="UP000503349"/>
    </source>
</evidence>
<name>A0A6G1QE62_CHAAH</name>
<dbReference type="Proteomes" id="UP000503349">
    <property type="component" value="Chromosome 16"/>
</dbReference>